<dbReference type="PROSITE" id="PS50110">
    <property type="entry name" value="RESPONSE_REGULATORY"/>
    <property type="match status" value="1"/>
</dbReference>
<keyword evidence="5" id="KW-0472">Membrane</keyword>
<organism evidence="9 10">
    <name type="scientific">Desulfobacula phenolica</name>
    <dbReference type="NCBI Taxonomy" id="90732"/>
    <lineage>
        <taxon>Bacteria</taxon>
        <taxon>Pseudomonadati</taxon>
        <taxon>Thermodesulfobacteriota</taxon>
        <taxon>Desulfobacteria</taxon>
        <taxon>Desulfobacterales</taxon>
        <taxon>Desulfobacteraceae</taxon>
        <taxon>Desulfobacula</taxon>
    </lineage>
</organism>
<evidence type="ECO:0000313" key="10">
    <source>
        <dbReference type="Proteomes" id="UP000199608"/>
    </source>
</evidence>
<evidence type="ECO:0000256" key="3">
    <source>
        <dbReference type="ARBA" id="ARBA00022553"/>
    </source>
</evidence>
<keyword evidence="10" id="KW-1185">Reference proteome</keyword>
<dbReference type="PANTHER" id="PTHR43065:SF42">
    <property type="entry name" value="TWO-COMPONENT SENSOR PPRA"/>
    <property type="match status" value="1"/>
</dbReference>
<dbReference type="SUPFAM" id="SSF55785">
    <property type="entry name" value="PYP-like sensor domain (PAS domain)"/>
    <property type="match status" value="2"/>
</dbReference>
<dbReference type="CDD" id="cd00130">
    <property type="entry name" value="PAS"/>
    <property type="match status" value="1"/>
</dbReference>
<dbReference type="InterPro" id="IPR000700">
    <property type="entry name" value="PAS-assoc_C"/>
</dbReference>
<dbReference type="Proteomes" id="UP000199608">
    <property type="component" value="Unassembled WGS sequence"/>
</dbReference>
<sequence>MEYTQNSILEIRLKTTEKQKIWLVSVFTIALFVITYYLHTFYNTHIVFTHLYYIPIIIASLWWQKKGFYLACFLSLFLMLHSHFVVNRGIFEFNVDDILRAMMFLIIGAVTAILSDNLIKKEKEKKNSEIKYKKLVDHMDSGVLVCCCVNNNNDFVITDVNHAVELIGNIKKQEIQGKRILEVFPYAKSSGLFDVLQNVLASGKPEHHDIKIYMDKKIVGWRKNYVYRLNSKEVVVVYRDVTRRKIAEKKLKENEKKFRAIMESMKEPMYICGQDFIVEYMNPVMFKRIGHDATGEICFKSFHGFDQQCPWCDYESVIKGNPREFDFVSPKDGCFFQVSSTPIENGDGSVSMLSVLRDTTEIEQIQARLQQSQKMEAIGTLAGGIAHDFNNILFPIMGLAEMLIEDTKEEDQGREFLDEILKGCFRAKELIKQILTFSRQHGHQIIPLQIQPIVKEIIKLSRSSLPSTIEINQIMPAGCGAIMGDPIKIHQILMNLVTNSFHSMENTGGVLTIEVNEVEITSENSPDPKFKQGVYISLTISDTGMGMDALTMEKIFEPYFTTKDKNKGTGLGLAVVHGIVKSHKGEILVKSEPGKGTEVTIYFPRIISEINSGPKIKPEPDQVGNERILLIDDEQAITSLLRLILERLGYSVASRNSSTDALEAFRAAPENYDIVITDLTMPNITGDRLAIELKKIRPDIPIILCTGFSEKISTRSVSSMGIDKILVKPVGKKEFAMSVREVLDGNVKNSLN</sequence>
<keyword evidence="9" id="KW-0808">Transferase</keyword>
<evidence type="ECO:0000259" key="8">
    <source>
        <dbReference type="PROSITE" id="PS50113"/>
    </source>
</evidence>
<dbReference type="SMART" id="SM00387">
    <property type="entry name" value="HATPase_c"/>
    <property type="match status" value="1"/>
</dbReference>
<dbReference type="PRINTS" id="PR00344">
    <property type="entry name" value="BCTRLSENSOR"/>
</dbReference>
<dbReference type="Pfam" id="PF00512">
    <property type="entry name" value="HisKA"/>
    <property type="match status" value="1"/>
</dbReference>
<dbReference type="SUPFAM" id="SSF47384">
    <property type="entry name" value="Homodimeric domain of signal transducing histidine kinase"/>
    <property type="match status" value="1"/>
</dbReference>
<keyword evidence="9" id="KW-0418">Kinase</keyword>
<dbReference type="RefSeq" id="WP_175530246.1">
    <property type="nucleotide sequence ID" value="NZ_FNLL01000001.1"/>
</dbReference>
<evidence type="ECO:0000259" key="6">
    <source>
        <dbReference type="PROSITE" id="PS50109"/>
    </source>
</evidence>
<evidence type="ECO:0000256" key="1">
    <source>
        <dbReference type="ARBA" id="ARBA00000085"/>
    </source>
</evidence>
<evidence type="ECO:0000313" key="9">
    <source>
        <dbReference type="EMBL" id="SDT85005.1"/>
    </source>
</evidence>
<feature type="domain" description="Response regulatory" evidence="7">
    <location>
        <begin position="627"/>
        <end position="743"/>
    </location>
</feature>
<evidence type="ECO:0000256" key="5">
    <source>
        <dbReference type="SAM" id="Phobius"/>
    </source>
</evidence>
<dbReference type="EMBL" id="FNLL01000001">
    <property type="protein sequence ID" value="SDT85005.1"/>
    <property type="molecule type" value="Genomic_DNA"/>
</dbReference>
<evidence type="ECO:0000256" key="2">
    <source>
        <dbReference type="ARBA" id="ARBA00012438"/>
    </source>
</evidence>
<comment type="catalytic activity">
    <reaction evidence="1">
        <text>ATP + protein L-histidine = ADP + protein N-phospho-L-histidine.</text>
        <dbReference type="EC" id="2.7.13.3"/>
    </reaction>
</comment>
<protein>
    <recommendedName>
        <fullName evidence="2">histidine kinase</fullName>
        <ecNumber evidence="2">2.7.13.3</ecNumber>
    </recommendedName>
</protein>
<dbReference type="SMART" id="SM00091">
    <property type="entry name" value="PAS"/>
    <property type="match status" value="2"/>
</dbReference>
<feature type="transmembrane region" description="Helical" evidence="5">
    <location>
        <begin position="68"/>
        <end position="86"/>
    </location>
</feature>
<name>A0A1H2DQ73_9BACT</name>
<dbReference type="Gene3D" id="3.40.50.2300">
    <property type="match status" value="1"/>
</dbReference>
<accession>A0A1H2DQ73</accession>
<dbReference type="Gene3D" id="3.30.450.20">
    <property type="entry name" value="PAS domain"/>
    <property type="match status" value="2"/>
</dbReference>
<dbReference type="EC" id="2.7.13.3" evidence="2"/>
<dbReference type="InterPro" id="IPR035965">
    <property type="entry name" value="PAS-like_dom_sf"/>
</dbReference>
<feature type="transmembrane region" description="Helical" evidence="5">
    <location>
        <begin position="98"/>
        <end position="119"/>
    </location>
</feature>
<dbReference type="SMART" id="SM00388">
    <property type="entry name" value="HisKA"/>
    <property type="match status" value="1"/>
</dbReference>
<evidence type="ECO:0000256" key="4">
    <source>
        <dbReference type="PROSITE-ProRule" id="PRU00169"/>
    </source>
</evidence>
<dbReference type="Pfam" id="PF13188">
    <property type="entry name" value="PAS_8"/>
    <property type="match status" value="1"/>
</dbReference>
<dbReference type="InterPro" id="IPR001789">
    <property type="entry name" value="Sig_transdc_resp-reg_receiver"/>
</dbReference>
<dbReference type="PANTHER" id="PTHR43065">
    <property type="entry name" value="SENSOR HISTIDINE KINASE"/>
    <property type="match status" value="1"/>
</dbReference>
<feature type="domain" description="PAC" evidence="8">
    <location>
        <begin position="321"/>
        <end position="371"/>
    </location>
</feature>
<dbReference type="Pfam" id="PF02518">
    <property type="entry name" value="HATPase_c"/>
    <property type="match status" value="1"/>
</dbReference>
<dbReference type="CDD" id="cd00082">
    <property type="entry name" value="HisKA"/>
    <property type="match status" value="1"/>
</dbReference>
<dbReference type="InterPro" id="IPR036890">
    <property type="entry name" value="HATPase_C_sf"/>
</dbReference>
<feature type="transmembrane region" description="Helical" evidence="5">
    <location>
        <begin position="21"/>
        <end position="39"/>
    </location>
</feature>
<dbReference type="GO" id="GO:0000155">
    <property type="term" value="F:phosphorelay sensor kinase activity"/>
    <property type="evidence" value="ECO:0007669"/>
    <property type="project" value="InterPro"/>
</dbReference>
<dbReference type="Pfam" id="PF13426">
    <property type="entry name" value="PAS_9"/>
    <property type="match status" value="1"/>
</dbReference>
<dbReference type="Gene3D" id="1.10.287.130">
    <property type="match status" value="1"/>
</dbReference>
<dbReference type="Gene3D" id="3.30.565.10">
    <property type="entry name" value="Histidine kinase-like ATPase, C-terminal domain"/>
    <property type="match status" value="1"/>
</dbReference>
<dbReference type="PROSITE" id="PS50113">
    <property type="entry name" value="PAC"/>
    <property type="match status" value="1"/>
</dbReference>
<keyword evidence="5" id="KW-1133">Transmembrane helix</keyword>
<dbReference type="InterPro" id="IPR003594">
    <property type="entry name" value="HATPase_dom"/>
</dbReference>
<dbReference type="InterPro" id="IPR004358">
    <property type="entry name" value="Sig_transdc_His_kin-like_C"/>
</dbReference>
<dbReference type="InterPro" id="IPR003661">
    <property type="entry name" value="HisK_dim/P_dom"/>
</dbReference>
<dbReference type="InterPro" id="IPR036097">
    <property type="entry name" value="HisK_dim/P_sf"/>
</dbReference>
<keyword evidence="3 4" id="KW-0597">Phosphoprotein</keyword>
<feature type="domain" description="Histidine kinase" evidence="6">
    <location>
        <begin position="384"/>
        <end position="607"/>
    </location>
</feature>
<reference evidence="10" key="1">
    <citation type="submission" date="2016-10" db="EMBL/GenBank/DDBJ databases">
        <authorList>
            <person name="Varghese N."/>
            <person name="Submissions S."/>
        </authorList>
    </citation>
    <scope>NUCLEOTIDE SEQUENCE [LARGE SCALE GENOMIC DNA]</scope>
    <source>
        <strain evidence="10">DSM 3384</strain>
    </source>
</reference>
<dbReference type="InterPro" id="IPR011006">
    <property type="entry name" value="CheY-like_superfamily"/>
</dbReference>
<feature type="modified residue" description="4-aspartylphosphate" evidence="4">
    <location>
        <position position="678"/>
    </location>
</feature>
<proteinExistence type="predicted"/>
<evidence type="ECO:0000259" key="7">
    <source>
        <dbReference type="PROSITE" id="PS50110"/>
    </source>
</evidence>
<dbReference type="InterPro" id="IPR000014">
    <property type="entry name" value="PAS"/>
</dbReference>
<keyword evidence="5" id="KW-0812">Transmembrane</keyword>
<dbReference type="CDD" id="cd00156">
    <property type="entry name" value="REC"/>
    <property type="match status" value="1"/>
</dbReference>
<dbReference type="SUPFAM" id="SSF52172">
    <property type="entry name" value="CheY-like"/>
    <property type="match status" value="1"/>
</dbReference>
<dbReference type="AlphaFoldDB" id="A0A1H2DQ73"/>
<dbReference type="InterPro" id="IPR005467">
    <property type="entry name" value="His_kinase_dom"/>
</dbReference>
<dbReference type="SUPFAM" id="SSF55874">
    <property type="entry name" value="ATPase domain of HSP90 chaperone/DNA topoisomerase II/histidine kinase"/>
    <property type="match status" value="1"/>
</dbReference>
<dbReference type="PROSITE" id="PS50109">
    <property type="entry name" value="HIS_KIN"/>
    <property type="match status" value="1"/>
</dbReference>
<dbReference type="SMART" id="SM00448">
    <property type="entry name" value="REC"/>
    <property type="match status" value="1"/>
</dbReference>
<gene>
    <name evidence="9" type="ORF">SAMN04487931_101477</name>
</gene>
<dbReference type="Pfam" id="PF00072">
    <property type="entry name" value="Response_reg"/>
    <property type="match status" value="1"/>
</dbReference>